<accession>A0AA85K705</accession>
<feature type="chain" id="PRO_5041686587" description="Ig-like domain-containing protein" evidence="1">
    <location>
        <begin position="24"/>
        <end position="294"/>
    </location>
</feature>
<dbReference type="SMART" id="SM00409">
    <property type="entry name" value="IG"/>
    <property type="match status" value="1"/>
</dbReference>
<dbReference type="InterPro" id="IPR007110">
    <property type="entry name" value="Ig-like_dom"/>
</dbReference>
<dbReference type="Proteomes" id="UP000050795">
    <property type="component" value="Unassembled WGS sequence"/>
</dbReference>
<keyword evidence="3" id="KW-1185">Reference proteome</keyword>
<dbReference type="PROSITE" id="PS50835">
    <property type="entry name" value="IG_LIKE"/>
    <property type="match status" value="1"/>
</dbReference>
<dbReference type="InterPro" id="IPR013106">
    <property type="entry name" value="Ig_V-set"/>
</dbReference>
<feature type="signal peptide" evidence="1">
    <location>
        <begin position="1"/>
        <end position="23"/>
    </location>
</feature>
<reference evidence="3" key="1">
    <citation type="submission" date="2022-06" db="EMBL/GenBank/DDBJ databases">
        <authorList>
            <person name="Berger JAMES D."/>
            <person name="Berger JAMES D."/>
        </authorList>
    </citation>
    <scope>NUCLEOTIDE SEQUENCE [LARGE SCALE GENOMIC DNA]</scope>
</reference>
<evidence type="ECO:0000256" key="1">
    <source>
        <dbReference type="SAM" id="SignalP"/>
    </source>
</evidence>
<dbReference type="PANTHER" id="PTHR45889:SF8">
    <property type="entry name" value="IG-LIKE DOMAIN-CONTAINING PROTEIN"/>
    <property type="match status" value="1"/>
</dbReference>
<dbReference type="SUPFAM" id="SSF48726">
    <property type="entry name" value="Immunoglobulin"/>
    <property type="match status" value="1"/>
</dbReference>
<dbReference type="PANTHER" id="PTHR45889">
    <property type="entry name" value="IG-LIKE DOMAIN-CONTAINING PROTEIN"/>
    <property type="match status" value="1"/>
</dbReference>
<dbReference type="CDD" id="cd00096">
    <property type="entry name" value="Ig"/>
    <property type="match status" value="1"/>
</dbReference>
<dbReference type="InterPro" id="IPR036179">
    <property type="entry name" value="Ig-like_dom_sf"/>
</dbReference>
<dbReference type="InterPro" id="IPR013783">
    <property type="entry name" value="Ig-like_fold"/>
</dbReference>
<name>A0AA85K705_TRIRE</name>
<evidence type="ECO:0000259" key="2">
    <source>
        <dbReference type="PROSITE" id="PS50835"/>
    </source>
</evidence>
<dbReference type="InterPro" id="IPR003599">
    <property type="entry name" value="Ig_sub"/>
</dbReference>
<dbReference type="AlphaFoldDB" id="A0AA85K705"/>
<dbReference type="Gene3D" id="2.60.40.10">
    <property type="entry name" value="Immunoglobulins"/>
    <property type="match status" value="1"/>
</dbReference>
<reference evidence="4" key="2">
    <citation type="submission" date="2023-11" db="UniProtKB">
        <authorList>
            <consortium name="WormBaseParasite"/>
        </authorList>
    </citation>
    <scope>IDENTIFICATION</scope>
</reference>
<evidence type="ECO:0000313" key="4">
    <source>
        <dbReference type="WBParaSite" id="TREG1_70040.1"/>
    </source>
</evidence>
<evidence type="ECO:0000313" key="3">
    <source>
        <dbReference type="Proteomes" id="UP000050795"/>
    </source>
</evidence>
<sequence length="294" mass="33800">MMCIDRILSFLVLFLTNADLISCEFNSLGSNLLSHNYSDTKLELQHKLQQNDALIRQKKNFFKVNVLADNLASFGTFNKHYKFSYLNDMQPENIDNTKHPLLSDPLFDPTILTDSAARVIQSNRCTTEERQKRIQCFDVLPAEQYAIPLGHTVNMQCVVLNQHGKVQWRAKKILLGYDRSIPGYSRFRIIGDVGRGEHTLQIIDVQRDDAGEYECQVTPVPVNNHPLLRRKTYLEVLIKPNEPQILYQNVQLPDKKLILSQPDPIARITLVVLLLVDDQHLVSSGYLIVMRFQI</sequence>
<keyword evidence="1" id="KW-0732">Signal</keyword>
<dbReference type="Pfam" id="PF07686">
    <property type="entry name" value="V-set"/>
    <property type="match status" value="1"/>
</dbReference>
<dbReference type="WBParaSite" id="TREG1_70040.1">
    <property type="protein sequence ID" value="TREG1_70040.1"/>
    <property type="gene ID" value="TREG1_70040"/>
</dbReference>
<proteinExistence type="predicted"/>
<feature type="domain" description="Ig-like" evidence="2">
    <location>
        <begin position="109"/>
        <end position="218"/>
    </location>
</feature>
<protein>
    <recommendedName>
        <fullName evidence="2">Ig-like domain-containing protein</fullName>
    </recommendedName>
</protein>
<organism evidence="3 4">
    <name type="scientific">Trichobilharzia regenti</name>
    <name type="common">Nasal bird schistosome</name>
    <dbReference type="NCBI Taxonomy" id="157069"/>
    <lineage>
        <taxon>Eukaryota</taxon>
        <taxon>Metazoa</taxon>
        <taxon>Spiralia</taxon>
        <taxon>Lophotrochozoa</taxon>
        <taxon>Platyhelminthes</taxon>
        <taxon>Trematoda</taxon>
        <taxon>Digenea</taxon>
        <taxon>Strigeidida</taxon>
        <taxon>Schistosomatoidea</taxon>
        <taxon>Schistosomatidae</taxon>
        <taxon>Trichobilharzia</taxon>
    </lineage>
</organism>